<dbReference type="InterPro" id="IPR036291">
    <property type="entry name" value="NAD(P)-bd_dom_sf"/>
</dbReference>
<dbReference type="Gene3D" id="3.40.50.720">
    <property type="entry name" value="NAD(P)-binding Rossmann-like Domain"/>
    <property type="match status" value="1"/>
</dbReference>
<gene>
    <name evidence="5" type="primary">actIII</name>
    <name evidence="5" type="ORF">QX99_00091</name>
</gene>
<dbReference type="EC" id="1.3.1.-" evidence="5"/>
<accession>A0A0D1LVN9</accession>
<dbReference type="PANTHER" id="PTHR43963">
    <property type="entry name" value="CARBONYL REDUCTASE 1-RELATED"/>
    <property type="match status" value="1"/>
</dbReference>
<evidence type="ECO:0000313" key="6">
    <source>
        <dbReference type="Proteomes" id="UP000032287"/>
    </source>
</evidence>
<comment type="similarity">
    <text evidence="1 4">Belongs to the short-chain dehydrogenases/reductases (SDR) family.</text>
</comment>
<keyword evidence="3 5" id="KW-0560">Oxidoreductase</keyword>
<sequence length="239" mass="25626">MTKTALVTGANKGIGFGIAKALLQQGYRVLVGARDEQRGSAAVEALRAYGDVQLQLIDVSELNSIQNAVADITKQEADFSLLVNNAGISGDMGRTAWEFEAQELIETYMVDFIGPYELTKGLLPVLIKNAGKIVNVSVPIEPNAWWHPLAYQAAKAPLNVMTKDFGLEFTQQELPVEIMAVMPGAVSTDLNNHIQGDFVKTPDEAGELIAGFATDGENHNGQVINFDGTVADYSAGSNV</sequence>
<dbReference type="PATRIC" id="fig|137591.25.peg.89"/>
<evidence type="ECO:0000256" key="4">
    <source>
        <dbReference type="RuleBase" id="RU000363"/>
    </source>
</evidence>
<protein>
    <submittedName>
        <fullName evidence="5">ActIII protein</fullName>
        <ecNumber evidence="5">1.3.1.-</ecNumber>
    </submittedName>
</protein>
<dbReference type="PRINTS" id="PR00080">
    <property type="entry name" value="SDRFAMILY"/>
</dbReference>
<organism evidence="5 6">
    <name type="scientific">Weissella cibaria</name>
    <dbReference type="NCBI Taxonomy" id="137591"/>
    <lineage>
        <taxon>Bacteria</taxon>
        <taxon>Bacillati</taxon>
        <taxon>Bacillota</taxon>
        <taxon>Bacilli</taxon>
        <taxon>Lactobacillales</taxon>
        <taxon>Lactobacillaceae</taxon>
        <taxon>Weissella</taxon>
    </lineage>
</organism>
<dbReference type="AlphaFoldDB" id="A0A0D1LVN9"/>
<dbReference type="Proteomes" id="UP000032287">
    <property type="component" value="Unassembled WGS sequence"/>
</dbReference>
<dbReference type="PRINTS" id="PR00081">
    <property type="entry name" value="GDHRDH"/>
</dbReference>
<dbReference type="KEGG" id="wcb:AO080_02340"/>
<dbReference type="RefSeq" id="WP_043710472.1">
    <property type="nucleotide sequence ID" value="NZ_CP012873.1"/>
</dbReference>
<proteinExistence type="inferred from homology"/>
<dbReference type="OrthoDB" id="5786478at2"/>
<dbReference type="STRING" id="137591.AO080_02340"/>
<dbReference type="InterPro" id="IPR002347">
    <property type="entry name" value="SDR_fam"/>
</dbReference>
<keyword evidence="2" id="KW-0521">NADP</keyword>
<dbReference type="SUPFAM" id="SSF51735">
    <property type="entry name" value="NAD(P)-binding Rossmann-fold domains"/>
    <property type="match status" value="1"/>
</dbReference>
<evidence type="ECO:0000313" key="5">
    <source>
        <dbReference type="EMBL" id="KIU22587.1"/>
    </source>
</evidence>
<comment type="caution">
    <text evidence="5">The sequence shown here is derived from an EMBL/GenBank/DDBJ whole genome shotgun (WGS) entry which is preliminary data.</text>
</comment>
<evidence type="ECO:0000256" key="3">
    <source>
        <dbReference type="ARBA" id="ARBA00023002"/>
    </source>
</evidence>
<dbReference type="Pfam" id="PF00106">
    <property type="entry name" value="adh_short"/>
    <property type="match status" value="1"/>
</dbReference>
<evidence type="ECO:0000256" key="2">
    <source>
        <dbReference type="ARBA" id="ARBA00022857"/>
    </source>
</evidence>
<reference evidence="5 6" key="1">
    <citation type="journal article" date="2015" name="Microbiology (Mosc.)">
        <title>Genomics of the Weissella cibaria species with an examination of its metabolic traits.</title>
        <authorList>
            <person name="Lynch K.M."/>
            <person name="Lucid A."/>
            <person name="Arendt E.K."/>
            <person name="Sleator R.D."/>
            <person name="Lucey B."/>
            <person name="Coffey A."/>
        </authorList>
    </citation>
    <scope>NUCLEOTIDE SEQUENCE [LARGE SCALE GENOMIC DNA]</scope>
    <source>
        <strain evidence="5 6">MG1</strain>
    </source>
</reference>
<dbReference type="eggNOG" id="COG1028">
    <property type="taxonomic scope" value="Bacteria"/>
</dbReference>
<dbReference type="GO" id="GO:0016491">
    <property type="term" value="F:oxidoreductase activity"/>
    <property type="evidence" value="ECO:0007669"/>
    <property type="project" value="UniProtKB-KW"/>
</dbReference>
<evidence type="ECO:0000256" key="1">
    <source>
        <dbReference type="ARBA" id="ARBA00006484"/>
    </source>
</evidence>
<keyword evidence="6" id="KW-1185">Reference proteome</keyword>
<dbReference type="EMBL" id="JWHU01000001">
    <property type="protein sequence ID" value="KIU22587.1"/>
    <property type="molecule type" value="Genomic_DNA"/>
</dbReference>
<dbReference type="PANTHER" id="PTHR43963:SF6">
    <property type="entry name" value="CHAIN DEHYDROGENASE FAMILY PROTEIN, PUTATIVE (AFU_ORTHOLOGUE AFUA_3G15350)-RELATED"/>
    <property type="match status" value="1"/>
</dbReference>
<name>A0A0D1LVN9_9LACO</name>